<gene>
    <name evidence="1" type="ORF">GQ26_0100050</name>
</gene>
<dbReference type="EMBL" id="JPOX01000010">
    <property type="protein sequence ID" value="KFX48941.1"/>
    <property type="molecule type" value="Genomic_DNA"/>
</dbReference>
<proteinExistence type="predicted"/>
<reference evidence="1" key="1">
    <citation type="journal article" date="2014" name="PLoS Genet.">
        <title>Signature Gene Expression Reveals Novel Clues to the Molecular Mechanisms of Dimorphic Transition in Penicillium marneffei.</title>
        <authorList>
            <person name="Yang E."/>
            <person name="Wang G."/>
            <person name="Cai J."/>
            <person name="Woo P.C."/>
            <person name="Lau S.K."/>
            <person name="Yuen K.-Y."/>
            <person name="Chow W.-N."/>
            <person name="Lin X."/>
        </authorList>
    </citation>
    <scope>NUCLEOTIDE SEQUENCE [LARGE SCALE GENOMIC DNA]</scope>
    <source>
        <strain evidence="1">PM1</strain>
    </source>
</reference>
<evidence type="ECO:0008006" key="2">
    <source>
        <dbReference type="Google" id="ProtNLM"/>
    </source>
</evidence>
<organism evidence="1">
    <name type="scientific">Talaromyces marneffei PM1</name>
    <dbReference type="NCBI Taxonomy" id="1077442"/>
    <lineage>
        <taxon>Eukaryota</taxon>
        <taxon>Fungi</taxon>
        <taxon>Dikarya</taxon>
        <taxon>Ascomycota</taxon>
        <taxon>Pezizomycotina</taxon>
        <taxon>Eurotiomycetes</taxon>
        <taxon>Eurotiomycetidae</taxon>
        <taxon>Eurotiales</taxon>
        <taxon>Trichocomaceae</taxon>
        <taxon>Talaromyces</taxon>
        <taxon>Talaromyces sect. Talaromyces</taxon>
    </lineage>
</organism>
<evidence type="ECO:0000313" key="1">
    <source>
        <dbReference type="EMBL" id="KFX48941.1"/>
    </source>
</evidence>
<dbReference type="AlphaFoldDB" id="A0A093VQM8"/>
<sequence>MAALCSPEQGGQGSLLSNLPTEIVIQIMKHSLNFSCLWALVKASSRFSSILMAFAWEIVEEVMIKTTPLCTQILMKIALIIRTSPDIFTGVNDVSDYATERKQLKSFPHQQMSPQVLREFVQLAHNIHAVTHACLDFYLEKLKYLKPQRIHDIDVENHERMLSVLYSEHPLLGQPFQPNLDFGPPTYLEEQRVVRLLWQFQAFLNLKAAGRTHALAHWPERDHNILAKPIVARLIYTIYEKYQIHPVFEFVNEITKYQVVGGSISTWLPINRILLPSKWAPSNHGANLDLNFGTMIDW</sequence>
<accession>A0A093VQM8</accession>
<protein>
    <recommendedName>
        <fullName evidence="2">F-box domain-containing protein</fullName>
    </recommendedName>
</protein>
<comment type="caution">
    <text evidence="1">The sequence shown here is derived from an EMBL/GenBank/DDBJ whole genome shotgun (WGS) entry which is preliminary data.</text>
</comment>
<name>A0A093VQM8_TALMA</name>